<feature type="transmembrane region" description="Helical" evidence="1">
    <location>
        <begin position="37"/>
        <end position="57"/>
    </location>
</feature>
<evidence type="ECO:0000313" key="4">
    <source>
        <dbReference type="Proteomes" id="UP000275078"/>
    </source>
</evidence>
<proteinExistence type="predicted"/>
<dbReference type="AlphaFoldDB" id="A0A3N4I9J4"/>
<accession>A0A3N4I9J4</accession>
<sequence length="496" mass="55159">MFGFKTTPSAILPAPSSPRLRSRTGLRLKMFSLPRRTIFIFFCGVFLITLLTIVHQLQLTTSQVKNYTTWIRDHGGHVSVAGDTTSTATTAADLPGSTEVYIQEQLEVPPPHDPSSPPDSKGCEALVESHRKTLLNTFSKSLRPYTTVNLLANPPITPEDAFISVSQSLLLQHLGITISESCSTPKTCNFTDPTLPILISSPSSPSLNPLEKPSTPLLTLLQSGNIQNDTPIHGFPLPHRHLDPIRTKETLTAYHAHQNLHLTASDSISHSFLTTNFPGSSGLQSHLIPDITFFLGSRPDLKSRYQRRVDVLILGSGTSWPDPKEDWINKWRSLDIKKGFWSVKVDFRPHGINETGEWTPDQTYKEGDKWHADPRTQTVKTWRGTWSELTDADQGDDWKRTLTAMEHIASARLVITDRLHVHIMATILNIPHILLDRSSEGVLLDHDVWTRTCGNVRVVGSIEDAWDMAKGFLGANGGGLEWLVGEGRRGSDMVEE</sequence>
<dbReference type="EMBL" id="ML119674">
    <property type="protein sequence ID" value="RPA82126.1"/>
    <property type="molecule type" value="Genomic_DNA"/>
</dbReference>
<feature type="domain" description="Polysaccharide pyruvyl transferase" evidence="2">
    <location>
        <begin position="269"/>
        <end position="439"/>
    </location>
</feature>
<keyword evidence="1" id="KW-1133">Transmembrane helix</keyword>
<keyword evidence="1" id="KW-0472">Membrane</keyword>
<dbReference type="Proteomes" id="UP000275078">
    <property type="component" value="Unassembled WGS sequence"/>
</dbReference>
<evidence type="ECO:0000259" key="2">
    <source>
        <dbReference type="Pfam" id="PF04230"/>
    </source>
</evidence>
<dbReference type="OrthoDB" id="414175at2759"/>
<evidence type="ECO:0000313" key="3">
    <source>
        <dbReference type="EMBL" id="RPA82126.1"/>
    </source>
</evidence>
<gene>
    <name evidence="3" type="ORF">BJ508DRAFT_101264</name>
</gene>
<keyword evidence="1" id="KW-0812">Transmembrane</keyword>
<keyword evidence="4" id="KW-1185">Reference proteome</keyword>
<dbReference type="InterPro" id="IPR007345">
    <property type="entry name" value="Polysacch_pyruvyl_Trfase"/>
</dbReference>
<dbReference type="Pfam" id="PF04230">
    <property type="entry name" value="PS_pyruv_trans"/>
    <property type="match status" value="1"/>
</dbReference>
<evidence type="ECO:0000256" key="1">
    <source>
        <dbReference type="SAM" id="Phobius"/>
    </source>
</evidence>
<name>A0A3N4I9J4_ASCIM</name>
<protein>
    <recommendedName>
        <fullName evidence="2">Polysaccharide pyruvyl transferase domain-containing protein</fullName>
    </recommendedName>
</protein>
<reference evidence="3 4" key="1">
    <citation type="journal article" date="2018" name="Nat. Ecol. Evol.">
        <title>Pezizomycetes genomes reveal the molecular basis of ectomycorrhizal truffle lifestyle.</title>
        <authorList>
            <person name="Murat C."/>
            <person name="Payen T."/>
            <person name="Noel B."/>
            <person name="Kuo A."/>
            <person name="Morin E."/>
            <person name="Chen J."/>
            <person name="Kohler A."/>
            <person name="Krizsan K."/>
            <person name="Balestrini R."/>
            <person name="Da Silva C."/>
            <person name="Montanini B."/>
            <person name="Hainaut M."/>
            <person name="Levati E."/>
            <person name="Barry K.W."/>
            <person name="Belfiori B."/>
            <person name="Cichocki N."/>
            <person name="Clum A."/>
            <person name="Dockter R.B."/>
            <person name="Fauchery L."/>
            <person name="Guy J."/>
            <person name="Iotti M."/>
            <person name="Le Tacon F."/>
            <person name="Lindquist E.A."/>
            <person name="Lipzen A."/>
            <person name="Malagnac F."/>
            <person name="Mello A."/>
            <person name="Molinier V."/>
            <person name="Miyauchi S."/>
            <person name="Poulain J."/>
            <person name="Riccioni C."/>
            <person name="Rubini A."/>
            <person name="Sitrit Y."/>
            <person name="Splivallo R."/>
            <person name="Traeger S."/>
            <person name="Wang M."/>
            <person name="Zifcakova L."/>
            <person name="Wipf D."/>
            <person name="Zambonelli A."/>
            <person name="Paolocci F."/>
            <person name="Nowrousian M."/>
            <person name="Ottonello S."/>
            <person name="Baldrian P."/>
            <person name="Spatafora J.W."/>
            <person name="Henrissat B."/>
            <person name="Nagy L.G."/>
            <person name="Aury J.M."/>
            <person name="Wincker P."/>
            <person name="Grigoriev I.V."/>
            <person name="Bonfante P."/>
            <person name="Martin F.M."/>
        </authorList>
    </citation>
    <scope>NUCLEOTIDE SEQUENCE [LARGE SCALE GENOMIC DNA]</scope>
    <source>
        <strain evidence="3 4">RN42</strain>
    </source>
</reference>
<organism evidence="3 4">
    <name type="scientific">Ascobolus immersus RN42</name>
    <dbReference type="NCBI Taxonomy" id="1160509"/>
    <lineage>
        <taxon>Eukaryota</taxon>
        <taxon>Fungi</taxon>
        <taxon>Dikarya</taxon>
        <taxon>Ascomycota</taxon>
        <taxon>Pezizomycotina</taxon>
        <taxon>Pezizomycetes</taxon>
        <taxon>Pezizales</taxon>
        <taxon>Ascobolaceae</taxon>
        <taxon>Ascobolus</taxon>
    </lineage>
</organism>